<protein>
    <recommendedName>
        <fullName evidence="1">Transposase-associated domain-containing protein</fullName>
    </recommendedName>
</protein>
<dbReference type="Pfam" id="PF13963">
    <property type="entry name" value="Transpos_assoc"/>
    <property type="match status" value="1"/>
</dbReference>
<reference evidence="2 3" key="1">
    <citation type="submission" date="2024-12" db="EMBL/GenBank/DDBJ databases">
        <title>The unique morphological basis and parallel evolutionary history of personate flowers in Penstemon.</title>
        <authorList>
            <person name="Depatie T.H."/>
            <person name="Wessinger C.A."/>
        </authorList>
    </citation>
    <scope>NUCLEOTIDE SEQUENCE [LARGE SCALE GENOMIC DNA]</scope>
    <source>
        <strain evidence="2">WTNN_2</strain>
        <tissue evidence="2">Leaf</tissue>
    </source>
</reference>
<evidence type="ECO:0000313" key="2">
    <source>
        <dbReference type="EMBL" id="KAL3834233.1"/>
    </source>
</evidence>
<dbReference type="InterPro" id="IPR029480">
    <property type="entry name" value="Transpos_assoc"/>
</dbReference>
<accession>A0ABD3TCD9</accession>
<name>A0ABD3TCD9_9LAMI</name>
<dbReference type="PANTHER" id="PTHR10775:SF185">
    <property type="entry name" value="OS08G0208400 PROTEIN"/>
    <property type="match status" value="1"/>
</dbReference>
<keyword evidence="3" id="KW-1185">Reference proteome</keyword>
<dbReference type="EMBL" id="JBJXBP010000004">
    <property type="protein sequence ID" value="KAL3834233.1"/>
    <property type="molecule type" value="Genomic_DNA"/>
</dbReference>
<dbReference type="AlphaFoldDB" id="A0ABD3TCD9"/>
<gene>
    <name evidence="2" type="ORF">ACJIZ3_008969</name>
</gene>
<sequence>MDKSWIDEKDRFSSTYINGVESFLKFSMENAIGSDNKILCPCNEYRNIKRKNLVDVKRDLHLKGFCIYYKDWIFHGEHKIPRCFSFRQNSQTSDPLQSQTSDSQQNENLVFEDQNEHDDQEIDELFDMIGEIRDAEISEHSFESNTENYERLLSGVKRELYPGCKYSLLSFIVKLLQIKVKNKMTNKTVDMILELFKDVLPEGKLVPPSLYWAKKLLYGIGLGYEKIDACKYDCALFWKENKGKDSCPVCNEPRWKYDDGKGK</sequence>
<organism evidence="2 3">
    <name type="scientific">Penstemon smallii</name>
    <dbReference type="NCBI Taxonomy" id="265156"/>
    <lineage>
        <taxon>Eukaryota</taxon>
        <taxon>Viridiplantae</taxon>
        <taxon>Streptophyta</taxon>
        <taxon>Embryophyta</taxon>
        <taxon>Tracheophyta</taxon>
        <taxon>Spermatophyta</taxon>
        <taxon>Magnoliopsida</taxon>
        <taxon>eudicotyledons</taxon>
        <taxon>Gunneridae</taxon>
        <taxon>Pentapetalae</taxon>
        <taxon>asterids</taxon>
        <taxon>lamiids</taxon>
        <taxon>Lamiales</taxon>
        <taxon>Plantaginaceae</taxon>
        <taxon>Cheloneae</taxon>
        <taxon>Penstemon</taxon>
    </lineage>
</organism>
<dbReference type="Proteomes" id="UP001634393">
    <property type="component" value="Unassembled WGS sequence"/>
</dbReference>
<comment type="caution">
    <text evidence="2">The sequence shown here is derived from an EMBL/GenBank/DDBJ whole genome shotgun (WGS) entry which is preliminary data.</text>
</comment>
<evidence type="ECO:0000313" key="3">
    <source>
        <dbReference type="Proteomes" id="UP001634393"/>
    </source>
</evidence>
<proteinExistence type="predicted"/>
<feature type="domain" description="Transposase-associated" evidence="1">
    <location>
        <begin position="3"/>
        <end position="77"/>
    </location>
</feature>
<dbReference type="PANTHER" id="PTHR10775">
    <property type="entry name" value="OS08G0208400 PROTEIN"/>
    <property type="match status" value="1"/>
</dbReference>
<evidence type="ECO:0000259" key="1">
    <source>
        <dbReference type="Pfam" id="PF13963"/>
    </source>
</evidence>